<gene>
    <name evidence="1" type="ORF">MM415B00820_0010</name>
</gene>
<accession>A0A6M3IXV2</accession>
<dbReference type="AlphaFoldDB" id="A0A6M3IXV2"/>
<protein>
    <submittedName>
        <fullName evidence="1">Uncharacterized protein</fullName>
    </submittedName>
</protein>
<evidence type="ECO:0000313" key="1">
    <source>
        <dbReference type="EMBL" id="QJA62148.1"/>
    </source>
</evidence>
<proteinExistence type="predicted"/>
<organism evidence="1">
    <name type="scientific">viral metagenome</name>
    <dbReference type="NCBI Taxonomy" id="1070528"/>
    <lineage>
        <taxon>unclassified sequences</taxon>
        <taxon>metagenomes</taxon>
        <taxon>organismal metagenomes</taxon>
    </lineage>
</organism>
<sequence length="64" mass="7611">MRGELTEKFIFQSLSTSNGCWVDFEESSLKEELLKKFNFYTEISDRIKYRVIYRLEEVIAGPQP</sequence>
<dbReference type="EMBL" id="MT141463">
    <property type="protein sequence ID" value="QJA62148.1"/>
    <property type="molecule type" value="Genomic_DNA"/>
</dbReference>
<name>A0A6M3IXV2_9ZZZZ</name>
<reference evidence="1" key="1">
    <citation type="submission" date="2020-03" db="EMBL/GenBank/DDBJ databases">
        <title>The deep terrestrial virosphere.</title>
        <authorList>
            <person name="Holmfeldt K."/>
            <person name="Nilsson E."/>
            <person name="Simone D."/>
            <person name="Lopez-Fernandez M."/>
            <person name="Wu X."/>
            <person name="de Brujin I."/>
            <person name="Lundin D."/>
            <person name="Andersson A."/>
            <person name="Bertilsson S."/>
            <person name="Dopson M."/>
        </authorList>
    </citation>
    <scope>NUCLEOTIDE SEQUENCE</scope>
    <source>
        <strain evidence="1">MM415B00820</strain>
    </source>
</reference>